<reference evidence="1" key="1">
    <citation type="journal article" date="2021" name="Genome Biol. Evol.">
        <title>Continental-Scale Gene Flow Prevents Allopatric Divergence of Pelagic Freshwater Bacteria.</title>
        <authorList>
            <person name="Hoetzinger M."/>
            <person name="Pitt A."/>
            <person name="Huemer A."/>
            <person name="Hahn M.W."/>
        </authorList>
    </citation>
    <scope>NUCLEOTIDE SEQUENCE</scope>
    <source>
        <strain evidence="1">AP-YLGG-20-G6</strain>
    </source>
</reference>
<comment type="caution">
    <text evidence="1">The sequence shown here is derived from an EMBL/GenBank/DDBJ whole genome shotgun (WGS) entry which is preliminary data.</text>
</comment>
<gene>
    <name evidence="1" type="ORF">G6693_07890</name>
</gene>
<protein>
    <submittedName>
        <fullName evidence="1">Glycosyltransferase family 2 protein</fullName>
    </submittedName>
</protein>
<accession>A0AAE2YLQ2</accession>
<dbReference type="Gene3D" id="3.90.550.10">
    <property type="entry name" value="Spore Coat Polysaccharide Biosynthesis Protein SpsA, Chain A"/>
    <property type="match status" value="1"/>
</dbReference>
<dbReference type="EMBL" id="JAANGI010000001">
    <property type="protein sequence ID" value="MBT8591843.1"/>
    <property type="molecule type" value="Genomic_DNA"/>
</dbReference>
<dbReference type="SUPFAM" id="SSF53448">
    <property type="entry name" value="Nucleotide-diphospho-sugar transferases"/>
    <property type="match status" value="1"/>
</dbReference>
<sequence length="313" mass="36218">MNGLQVQSPVVFFIFNRPETTKLVFSQIEKARPKKLLLISDGARASRINEIELVNEARKIAQNVTWDCEVLANFSKENLGCKRRISSGLDWAFEQVSEAIILEDDCLPSDSFFQFCDEMLDRYRGDKSIGMIGGINFQAPQVRKAADYYFSKYTHIWGWATWADRWVGTYDVDMMRWPKVKVDQALKNTLSSARELKYWEAIFDRVHDNQIDTWDYQWVFANWMSSRLNILPSTNLISNIGFGSDATHTKGYSELANLPAEDLVFPLRHPDEIKVNVAADQYTDRLCFRRPLYKRLLGKLGQFVDITKLGLMK</sequence>
<dbReference type="Proteomes" id="UP000762271">
    <property type="component" value="Unassembled WGS sequence"/>
</dbReference>
<dbReference type="AlphaFoldDB" id="A0AAE2YLQ2"/>
<evidence type="ECO:0000313" key="1">
    <source>
        <dbReference type="EMBL" id="MBT8591843.1"/>
    </source>
</evidence>
<organism evidence="1 2">
    <name type="scientific">Polynucleobacter paneuropaeus</name>
    <dbReference type="NCBI Taxonomy" id="2527775"/>
    <lineage>
        <taxon>Bacteria</taxon>
        <taxon>Pseudomonadati</taxon>
        <taxon>Pseudomonadota</taxon>
        <taxon>Betaproteobacteria</taxon>
        <taxon>Burkholderiales</taxon>
        <taxon>Burkholderiaceae</taxon>
        <taxon>Polynucleobacter</taxon>
    </lineage>
</organism>
<evidence type="ECO:0000313" key="2">
    <source>
        <dbReference type="Proteomes" id="UP000762271"/>
    </source>
</evidence>
<dbReference type="InterPro" id="IPR029044">
    <property type="entry name" value="Nucleotide-diphossugar_trans"/>
</dbReference>
<name>A0AAE2YLQ2_9BURK</name>
<proteinExistence type="predicted"/>